<dbReference type="RefSeq" id="WP_230498987.1">
    <property type="nucleotide sequence ID" value="NZ_CAKJTG010000043.1"/>
</dbReference>
<sequence>MKSYKKCLLLILGFVLIFSISFQNTSFAETQSIGEVSINGEFNLLVDNEEKIEIETVREGVKGILTLVRETGDITVKTYENYGST</sequence>
<evidence type="ECO:0000313" key="1">
    <source>
        <dbReference type="EMBL" id="CAG9610626.1"/>
    </source>
</evidence>
<evidence type="ECO:0000313" key="2">
    <source>
        <dbReference type="Proteomes" id="UP000789845"/>
    </source>
</evidence>
<dbReference type="Proteomes" id="UP000789845">
    <property type="component" value="Unassembled WGS sequence"/>
</dbReference>
<dbReference type="EMBL" id="CAKJTG010000043">
    <property type="protein sequence ID" value="CAG9610626.1"/>
    <property type="molecule type" value="Genomic_DNA"/>
</dbReference>
<comment type="caution">
    <text evidence="1">The sequence shown here is derived from an EMBL/GenBank/DDBJ whole genome shotgun (WGS) entry which is preliminary data.</text>
</comment>
<accession>A0A9C7GDK3</accession>
<gene>
    <name evidence="1" type="ORF">NEOCIP111885_04401</name>
</gene>
<name>A0A9C7GDK3_9BACI</name>
<protein>
    <submittedName>
        <fullName evidence="1">Uncharacterized protein</fullName>
    </submittedName>
</protein>
<dbReference type="AlphaFoldDB" id="A0A9C7GDK3"/>
<organism evidence="1 2">
    <name type="scientific">Pseudoneobacillus rhizosphaerae</name>
    <dbReference type="NCBI Taxonomy" id="2880968"/>
    <lineage>
        <taxon>Bacteria</taxon>
        <taxon>Bacillati</taxon>
        <taxon>Bacillota</taxon>
        <taxon>Bacilli</taxon>
        <taxon>Bacillales</taxon>
        <taxon>Bacillaceae</taxon>
        <taxon>Pseudoneobacillus</taxon>
    </lineage>
</organism>
<reference evidence="1" key="1">
    <citation type="submission" date="2021-10" db="EMBL/GenBank/DDBJ databases">
        <authorList>
            <person name="Criscuolo A."/>
        </authorList>
    </citation>
    <scope>NUCLEOTIDE SEQUENCE</scope>
    <source>
        <strain evidence="1">CIP111885</strain>
    </source>
</reference>
<keyword evidence="2" id="KW-1185">Reference proteome</keyword>
<proteinExistence type="predicted"/>